<evidence type="ECO:0000256" key="1">
    <source>
        <dbReference type="ARBA" id="ARBA00004117"/>
    </source>
</evidence>
<proteinExistence type="inferred from homology"/>
<evidence type="ECO:0000313" key="10">
    <source>
        <dbReference type="EMBL" id="MSV24516.1"/>
    </source>
</evidence>
<evidence type="ECO:0000313" key="11">
    <source>
        <dbReference type="Proteomes" id="UP000430222"/>
    </source>
</evidence>
<keyword evidence="10" id="KW-0969">Cilium</keyword>
<name>A0A6I2UZ32_9FIRM</name>
<evidence type="ECO:0000256" key="5">
    <source>
        <dbReference type="RuleBase" id="RU362116"/>
    </source>
</evidence>
<dbReference type="InterPro" id="IPR037058">
    <property type="entry name" value="Falgellar_hook_FlgE_sf"/>
</dbReference>
<dbReference type="Pfam" id="PF07559">
    <property type="entry name" value="FlgE_D2"/>
    <property type="match status" value="1"/>
</dbReference>
<dbReference type="GO" id="GO:0009425">
    <property type="term" value="C:bacterial-type flagellum basal body"/>
    <property type="evidence" value="ECO:0007669"/>
    <property type="project" value="UniProtKB-SubCell"/>
</dbReference>
<comment type="caution">
    <text evidence="10">The sequence shown here is derived from an EMBL/GenBank/DDBJ whole genome shotgun (WGS) entry which is preliminary data.</text>
</comment>
<keyword evidence="10" id="KW-0966">Cell projection</keyword>
<dbReference type="InterPro" id="IPR010930">
    <property type="entry name" value="Flg_bb/hook_C_dom"/>
</dbReference>
<accession>A0A6I2UZ32</accession>
<keyword evidence="11" id="KW-1185">Reference proteome</keyword>
<dbReference type="InterPro" id="IPR053967">
    <property type="entry name" value="LlgE_F_G-like_D1"/>
</dbReference>
<comment type="subcellular location">
    <subcellularLocation>
        <location evidence="1 5">Bacterial flagellum basal body</location>
    </subcellularLocation>
</comment>
<evidence type="ECO:0000256" key="4">
    <source>
        <dbReference type="ARBA" id="ARBA00023143"/>
    </source>
</evidence>
<feature type="domain" description="Flagellar hook protein FlgE/F/G-like D1" evidence="9">
    <location>
        <begin position="97"/>
        <end position="159"/>
    </location>
</feature>
<feature type="domain" description="Flagellar hook protein FlgE D2" evidence="8">
    <location>
        <begin position="582"/>
        <end position="715"/>
    </location>
</feature>
<dbReference type="SUPFAM" id="SSF117143">
    <property type="entry name" value="Flagellar hook protein flgE"/>
    <property type="match status" value="2"/>
</dbReference>
<dbReference type="InterPro" id="IPR019776">
    <property type="entry name" value="Flagellar_basal_body_rod_CS"/>
</dbReference>
<keyword evidence="10" id="KW-0282">Flagellum</keyword>
<dbReference type="Gene3D" id="2.60.98.20">
    <property type="entry name" value="Flagellar hook protein FlgE"/>
    <property type="match status" value="1"/>
</dbReference>
<dbReference type="Pfam" id="PF22692">
    <property type="entry name" value="LlgE_F_G_D1"/>
    <property type="match status" value="1"/>
</dbReference>
<dbReference type="InterPro" id="IPR037925">
    <property type="entry name" value="FlgE/F/G-like"/>
</dbReference>
<dbReference type="GO" id="GO:0009424">
    <property type="term" value="C:bacterial-type flagellum hook"/>
    <property type="evidence" value="ECO:0007669"/>
    <property type="project" value="TreeGrafter"/>
</dbReference>
<sequence>MMRSLFSGVSGLKSHQTRMDVIGNNIANVNTTGFKSSRVTFADTLSQTLSGASAPQGTLGGTNPKQIGLGTGVASIDMLFTDGSVQSTGKNTDLCLSGNGLFVVKQGGQTYYTRNGAFAFDAEGNYVLPGSGLYVQGWTATDGSLNTSNDPGDIKIPSGKSMAAKATETVTYKNNLNASVASIVSMTGGTAGGSTKTYTTDGASSTASTGTPLTLTVKYPDGTTEQIVKTEGTYVVGGTQSREAHTTSGSVTSSAGTDPVSVTLKNGKTYTVSTANANMKYGFTTDTLGETVTASPQQQVTLYYDDNRTSKIIPTAVGLPAGSYTVGGTYQGAEVTTGTVTASPDTPLVLKLGDGTEHTVTSGDYVIGTDTYTYPAGAGQATATVTGASKIYTIQKMDVLTLSGGRGTTVQVGGFAEESKLNAATADVNTTVIINGSVTKTTGSYKLGDTYTGDAITTIGDTSDPANPPDKGILLTLEDGTTATGAASQTYTVGDAYTYTTAGGTPTTTKIKSFAYTGTVTSLATRSDIAAIDYVEKGKITQIEEPSQLIASSENPVTLTLSDGTSVQETTGSYQKGTSLPITTTATIYDSLGGKHEATLFFTKMGGEKDQNGNPKSKWAVSLDLDHTASGAESTATIKDENGNLTTLTMPVGELVFNSSGAYVSGSGILELKLTNGAGSTTPVDPTQPAGSKKPDTQTVSVNLLHLTQYVSGNKLVATGDGNAAGTLSSVSVDSSGIITGTYTNGIKQTEAQVAVAQFTNASGLTKTGNSLYQESNNSGTANVKTAADLGVTITPSALEMSNVDIANEFSDMIITQRGFQSNSKIITVGDEMLETLINMKR</sequence>
<dbReference type="Pfam" id="PF06429">
    <property type="entry name" value="Flg_bbr_C"/>
    <property type="match status" value="1"/>
</dbReference>
<organism evidence="10 11">
    <name type="scientific">Selenomonas montiformis</name>
    <dbReference type="NCBI Taxonomy" id="2652285"/>
    <lineage>
        <taxon>Bacteria</taxon>
        <taxon>Bacillati</taxon>
        <taxon>Bacillota</taxon>
        <taxon>Negativicutes</taxon>
        <taxon>Selenomonadales</taxon>
        <taxon>Selenomonadaceae</taxon>
        <taxon>Selenomonas</taxon>
    </lineage>
</organism>
<dbReference type="Pfam" id="PF00460">
    <property type="entry name" value="Flg_bb_rod"/>
    <property type="match status" value="1"/>
</dbReference>
<dbReference type="AlphaFoldDB" id="A0A6I2UZ32"/>
<dbReference type="EMBL" id="VUNL01000004">
    <property type="protein sequence ID" value="MSV24516.1"/>
    <property type="molecule type" value="Genomic_DNA"/>
</dbReference>
<dbReference type="Proteomes" id="UP000430222">
    <property type="component" value="Unassembled WGS sequence"/>
</dbReference>
<keyword evidence="4 5" id="KW-0975">Bacterial flagellum</keyword>
<evidence type="ECO:0000259" key="7">
    <source>
        <dbReference type="Pfam" id="PF06429"/>
    </source>
</evidence>
<dbReference type="InterPro" id="IPR011491">
    <property type="entry name" value="FlgE_D2"/>
</dbReference>
<reference evidence="10 11" key="1">
    <citation type="submission" date="2019-08" db="EMBL/GenBank/DDBJ databases">
        <title>In-depth cultivation of the pig gut microbiome towards novel bacterial diversity and tailored functional studies.</title>
        <authorList>
            <person name="Wylensek D."/>
            <person name="Hitch T.C.A."/>
            <person name="Clavel T."/>
        </authorList>
    </citation>
    <scope>NUCLEOTIDE SEQUENCE [LARGE SCALE GENOMIC DNA]</scope>
    <source>
        <strain evidence="11">WCA-380-WT-3B3</strain>
    </source>
</reference>
<dbReference type="NCBIfam" id="TIGR03506">
    <property type="entry name" value="FlgEFG_subfam"/>
    <property type="match status" value="2"/>
</dbReference>
<dbReference type="GO" id="GO:0005829">
    <property type="term" value="C:cytosol"/>
    <property type="evidence" value="ECO:0007669"/>
    <property type="project" value="TreeGrafter"/>
</dbReference>
<protein>
    <recommendedName>
        <fullName evidence="3 5">Flagellar hook protein FlgE</fullName>
    </recommendedName>
</protein>
<comment type="function">
    <text evidence="5">A flexible structure which links the flagellar filament to the drive apparatus in the basal body.</text>
</comment>
<evidence type="ECO:0000259" key="9">
    <source>
        <dbReference type="Pfam" id="PF22692"/>
    </source>
</evidence>
<evidence type="ECO:0000259" key="8">
    <source>
        <dbReference type="Pfam" id="PF07559"/>
    </source>
</evidence>
<evidence type="ECO:0000259" key="6">
    <source>
        <dbReference type="Pfam" id="PF00460"/>
    </source>
</evidence>
<feature type="domain" description="Flagellar basal-body/hook protein C-terminal" evidence="7">
    <location>
        <begin position="797"/>
        <end position="840"/>
    </location>
</feature>
<comment type="similarity">
    <text evidence="2 5">Belongs to the flagella basal body rod proteins family.</text>
</comment>
<dbReference type="InterPro" id="IPR020013">
    <property type="entry name" value="Flagellar_FlgE/F/G"/>
</dbReference>
<dbReference type="PANTHER" id="PTHR30435:SF1">
    <property type="entry name" value="FLAGELLAR HOOK PROTEIN FLGE"/>
    <property type="match status" value="1"/>
</dbReference>
<dbReference type="PANTHER" id="PTHR30435">
    <property type="entry name" value="FLAGELLAR PROTEIN"/>
    <property type="match status" value="1"/>
</dbReference>
<evidence type="ECO:0000256" key="3">
    <source>
        <dbReference type="ARBA" id="ARBA00019015"/>
    </source>
</evidence>
<gene>
    <name evidence="10" type="ORF">FYJ78_04805</name>
</gene>
<evidence type="ECO:0000256" key="2">
    <source>
        <dbReference type="ARBA" id="ARBA00009677"/>
    </source>
</evidence>
<dbReference type="PROSITE" id="PS00588">
    <property type="entry name" value="FLAGELLA_BB_ROD"/>
    <property type="match status" value="1"/>
</dbReference>
<dbReference type="GO" id="GO:0071978">
    <property type="term" value="P:bacterial-type flagellum-dependent swarming motility"/>
    <property type="evidence" value="ECO:0007669"/>
    <property type="project" value="TreeGrafter"/>
</dbReference>
<dbReference type="InterPro" id="IPR001444">
    <property type="entry name" value="Flag_bb_rod_N"/>
</dbReference>
<feature type="domain" description="Flagellar basal body rod protein N-terminal" evidence="6">
    <location>
        <begin position="8"/>
        <end position="35"/>
    </location>
</feature>
<dbReference type="RefSeq" id="WP_154620280.1">
    <property type="nucleotide sequence ID" value="NZ_VUNL01000004.1"/>
</dbReference>